<accession>A0A4P6JXA4</accession>
<organism evidence="2 3">
    <name type="scientific">Ktedonosporobacter rubrisoli</name>
    <dbReference type="NCBI Taxonomy" id="2509675"/>
    <lineage>
        <taxon>Bacteria</taxon>
        <taxon>Bacillati</taxon>
        <taxon>Chloroflexota</taxon>
        <taxon>Ktedonobacteria</taxon>
        <taxon>Ktedonobacterales</taxon>
        <taxon>Ktedonosporobacteraceae</taxon>
        <taxon>Ktedonosporobacter</taxon>
    </lineage>
</organism>
<evidence type="ECO:0000313" key="2">
    <source>
        <dbReference type="EMBL" id="QBD80052.1"/>
    </source>
</evidence>
<dbReference type="OrthoDB" id="163671at2"/>
<sequence>MQTQPQFGLIRRVLFPYSGEEPLTRQQSLRVIAIWAIVFTFPVILCTLTAIFMAQPPFVRALLLLIGALLFGIIIFGVTAWACISVINRTARLRQQQQNARRTNSTSGGRYGS</sequence>
<feature type="transmembrane region" description="Helical" evidence="1">
    <location>
        <begin position="32"/>
        <end position="55"/>
    </location>
</feature>
<dbReference type="Proteomes" id="UP000290365">
    <property type="component" value="Chromosome"/>
</dbReference>
<keyword evidence="1" id="KW-1133">Transmembrane helix</keyword>
<evidence type="ECO:0000256" key="1">
    <source>
        <dbReference type="SAM" id="Phobius"/>
    </source>
</evidence>
<proteinExistence type="predicted"/>
<dbReference type="AlphaFoldDB" id="A0A4P6JXA4"/>
<gene>
    <name evidence="2" type="ORF">EPA93_30345</name>
</gene>
<evidence type="ECO:0000313" key="3">
    <source>
        <dbReference type="Proteomes" id="UP000290365"/>
    </source>
</evidence>
<name>A0A4P6JXA4_KTERU</name>
<keyword evidence="1" id="KW-0812">Transmembrane</keyword>
<dbReference type="KEGG" id="kbs:EPA93_30345"/>
<keyword evidence="1" id="KW-0472">Membrane</keyword>
<reference evidence="2 3" key="1">
    <citation type="submission" date="2019-01" db="EMBL/GenBank/DDBJ databases">
        <title>Ktedonosporobacter rubrisoli SCAWS-G2.</title>
        <authorList>
            <person name="Huang Y."/>
            <person name="Yan B."/>
        </authorList>
    </citation>
    <scope>NUCLEOTIDE SEQUENCE [LARGE SCALE GENOMIC DNA]</scope>
    <source>
        <strain evidence="2 3">SCAWS-G2</strain>
    </source>
</reference>
<dbReference type="EMBL" id="CP035758">
    <property type="protein sequence ID" value="QBD80052.1"/>
    <property type="molecule type" value="Genomic_DNA"/>
</dbReference>
<feature type="transmembrane region" description="Helical" evidence="1">
    <location>
        <begin position="61"/>
        <end position="87"/>
    </location>
</feature>
<dbReference type="RefSeq" id="WP_129891118.1">
    <property type="nucleotide sequence ID" value="NZ_CP035758.1"/>
</dbReference>
<protein>
    <submittedName>
        <fullName evidence="2">Uncharacterized protein</fullName>
    </submittedName>
</protein>
<keyword evidence="3" id="KW-1185">Reference proteome</keyword>